<keyword evidence="2 16" id="KW-1003">Cell membrane</keyword>
<feature type="modified residue" description="FMN phosphoryl threonine" evidence="16 17">
    <location>
        <position position="228"/>
    </location>
</feature>
<dbReference type="Pfam" id="PF03116">
    <property type="entry name" value="NQR2_RnfD_RnfE"/>
    <property type="match status" value="1"/>
</dbReference>
<protein>
    <recommendedName>
        <fullName evidence="16">Na(+)-translocating NADH-quinone reductase subunit B</fullName>
        <shortName evidence="16">Na(+)-NQR subunit B</shortName>
        <shortName evidence="16">Na(+)-translocating NQR subunit B</shortName>
        <ecNumber evidence="16">7.2.1.1</ecNumber>
    </recommendedName>
    <alternativeName>
        <fullName evidence="16">NQR complex subunit B</fullName>
    </alternativeName>
    <alternativeName>
        <fullName evidence="16">NQR-1 subunit B</fullName>
    </alternativeName>
</protein>
<keyword evidence="11 16" id="KW-0915">Sodium</keyword>
<dbReference type="GO" id="GO:0016655">
    <property type="term" value="F:oxidoreductase activity, acting on NAD(P)H, quinone or similar compound as acceptor"/>
    <property type="evidence" value="ECO:0007669"/>
    <property type="project" value="UniProtKB-UniRule"/>
</dbReference>
<reference evidence="18 19" key="1">
    <citation type="submission" date="2018-11" db="EMBL/GenBank/DDBJ databases">
        <title>The draft genome sequence of Amphritea balenae JAMM 1525T.</title>
        <authorList>
            <person name="Fang Z."/>
            <person name="Zhang Y."/>
            <person name="Han X."/>
        </authorList>
    </citation>
    <scope>NUCLEOTIDE SEQUENCE [LARGE SCALE GENOMIC DNA]</scope>
    <source>
        <strain evidence="18 19">JAMM 1525</strain>
    </source>
</reference>
<feature type="transmembrane region" description="Helical" evidence="16">
    <location>
        <begin position="345"/>
        <end position="363"/>
    </location>
</feature>
<evidence type="ECO:0000256" key="14">
    <source>
        <dbReference type="ARBA" id="ARBA00023136"/>
    </source>
</evidence>
<dbReference type="EMBL" id="RQXV01000002">
    <property type="protein sequence ID" value="RRD00654.1"/>
    <property type="molecule type" value="Genomic_DNA"/>
</dbReference>
<keyword evidence="3" id="KW-0997">Cell inner membrane</keyword>
<evidence type="ECO:0000313" key="19">
    <source>
        <dbReference type="Proteomes" id="UP000267535"/>
    </source>
</evidence>
<dbReference type="GO" id="GO:0010181">
    <property type="term" value="F:FMN binding"/>
    <property type="evidence" value="ECO:0007669"/>
    <property type="project" value="InterPro"/>
</dbReference>
<dbReference type="Proteomes" id="UP000267535">
    <property type="component" value="Unassembled WGS sequence"/>
</dbReference>
<dbReference type="GO" id="GO:0022904">
    <property type="term" value="P:respiratory electron transport chain"/>
    <property type="evidence" value="ECO:0007669"/>
    <property type="project" value="InterPro"/>
</dbReference>
<keyword evidence="4 16" id="KW-0597">Phosphoprotein</keyword>
<evidence type="ECO:0000256" key="1">
    <source>
        <dbReference type="ARBA" id="ARBA00022448"/>
    </source>
</evidence>
<dbReference type="InterPro" id="IPR010966">
    <property type="entry name" value="NqrB"/>
</dbReference>
<dbReference type="GO" id="GO:0055085">
    <property type="term" value="P:transmembrane transport"/>
    <property type="evidence" value="ECO:0007669"/>
    <property type="project" value="InterPro"/>
</dbReference>
<evidence type="ECO:0000256" key="8">
    <source>
        <dbReference type="ARBA" id="ARBA00022967"/>
    </source>
</evidence>
<feature type="transmembrane region" description="Helical" evidence="16">
    <location>
        <begin position="118"/>
        <end position="139"/>
    </location>
</feature>
<evidence type="ECO:0000256" key="15">
    <source>
        <dbReference type="ARBA" id="ARBA00023201"/>
    </source>
</evidence>
<keyword evidence="19" id="KW-1185">Reference proteome</keyword>
<evidence type="ECO:0000256" key="10">
    <source>
        <dbReference type="ARBA" id="ARBA00023027"/>
    </source>
</evidence>
<dbReference type="RefSeq" id="WP_124925236.1">
    <property type="nucleotide sequence ID" value="NZ_BMOH01000003.1"/>
</dbReference>
<dbReference type="InterPro" id="IPR004338">
    <property type="entry name" value="NqrB/RnfD"/>
</dbReference>
<evidence type="ECO:0000313" key="18">
    <source>
        <dbReference type="EMBL" id="RRD00654.1"/>
    </source>
</evidence>
<keyword evidence="6 16" id="KW-0288">FMN</keyword>
<keyword evidence="10 16" id="KW-0520">NAD</keyword>
<proteinExistence type="inferred from homology"/>
<comment type="catalytic activity">
    <reaction evidence="16">
        <text>a ubiquinone + n Na(+)(in) + NADH + H(+) = a ubiquinol + n Na(+)(out) + NAD(+)</text>
        <dbReference type="Rhea" id="RHEA:47748"/>
        <dbReference type="Rhea" id="RHEA-COMP:9565"/>
        <dbReference type="Rhea" id="RHEA-COMP:9566"/>
        <dbReference type="ChEBI" id="CHEBI:15378"/>
        <dbReference type="ChEBI" id="CHEBI:16389"/>
        <dbReference type="ChEBI" id="CHEBI:17976"/>
        <dbReference type="ChEBI" id="CHEBI:29101"/>
        <dbReference type="ChEBI" id="CHEBI:57540"/>
        <dbReference type="ChEBI" id="CHEBI:57945"/>
        <dbReference type="EC" id="7.2.1.1"/>
    </reaction>
</comment>
<evidence type="ECO:0000256" key="12">
    <source>
        <dbReference type="ARBA" id="ARBA00023065"/>
    </source>
</evidence>
<keyword evidence="9 16" id="KW-1133">Transmembrane helix</keyword>
<evidence type="ECO:0000256" key="3">
    <source>
        <dbReference type="ARBA" id="ARBA00022519"/>
    </source>
</evidence>
<evidence type="ECO:0000256" key="5">
    <source>
        <dbReference type="ARBA" id="ARBA00022630"/>
    </source>
</evidence>
<dbReference type="PANTHER" id="PTHR30578:SF1">
    <property type="entry name" value="NA(+)-TRANSLOCATING NADH-QUINONE REDUCTASE SUBUNIT B"/>
    <property type="match status" value="1"/>
</dbReference>
<keyword evidence="8 16" id="KW-1278">Translocase</keyword>
<dbReference type="PANTHER" id="PTHR30578">
    <property type="entry name" value="ELECTRON TRANSPORT COMPLEX PROTEIN RNFD"/>
    <property type="match status" value="1"/>
</dbReference>
<sequence length="403" mass="43786">MSLRNILDKMEPHFHKGGRYENWYALYEAADTIFYTPGHVTKAAAHVRDAVDLKRMMILVWACTFPAVFFGLYNVGFQANTAMAALGVTEPTTWQGSLASVFTSFSPDSLWDNIIHGAMYWLPIYIVTFVVGGFWEVLFAMKRGHEVNEGFFVSSILFALILPPTIPLWQVALGISFGIVIGKEVFGGTGKNFLNPALTGRAFLFFAYPAQMSGDAIWTAVDGFSGATPLGLAAAGGVDAILAQNITWFDAFIGTIQGSVGEVSTFAILIGGAVLLIAKIAAWRIVAGVFLGMTLLSTLFNMIGSDTNAMFALPFYWHLVLGGFAFGMFFMATDPVSASMTNTGKWVFGALIGVMVVLIRVVNPAFPEGMMLAILFANLFAPLIDNFVVQANIKRRALRNVSK</sequence>
<comment type="subunit">
    <text evidence="16">Composed of six subunits; NqrA, NqrB, NqrC, NqrD, NqrE and NqrF.</text>
</comment>
<dbReference type="NCBIfam" id="TIGR01937">
    <property type="entry name" value="nqrB"/>
    <property type="match status" value="1"/>
</dbReference>
<evidence type="ECO:0000256" key="9">
    <source>
        <dbReference type="ARBA" id="ARBA00022989"/>
    </source>
</evidence>
<evidence type="ECO:0000256" key="6">
    <source>
        <dbReference type="ARBA" id="ARBA00022643"/>
    </source>
</evidence>
<accession>A0A3P1STW6</accession>
<comment type="function">
    <text evidence="16">NQR complex catalyzes the reduction of ubiquinone-1 to ubiquinol by two successive reactions, coupled with the transport of Na(+) ions from the cytoplasm to the periplasm. NqrA to NqrE are probably involved in the second step, the conversion of ubisemiquinone to ubiquinol.</text>
</comment>
<comment type="similarity">
    <text evidence="16">Belongs to the NqrB/RnfD family.</text>
</comment>
<feature type="transmembrane region" description="Helical" evidence="16">
    <location>
        <begin position="369"/>
        <end position="389"/>
    </location>
</feature>
<feature type="transmembrane region" description="Helical" evidence="16">
    <location>
        <begin position="151"/>
        <end position="181"/>
    </location>
</feature>
<dbReference type="OrthoDB" id="9776359at2"/>
<evidence type="ECO:0000256" key="13">
    <source>
        <dbReference type="ARBA" id="ARBA00023075"/>
    </source>
</evidence>
<gene>
    <name evidence="16" type="primary">nqrB</name>
    <name evidence="18" type="ORF">EHS89_06105</name>
</gene>
<dbReference type="NCBIfam" id="NF003756">
    <property type="entry name" value="PRK05349.1"/>
    <property type="match status" value="1"/>
</dbReference>
<keyword evidence="15 16" id="KW-0739">Sodium transport</keyword>
<dbReference type="HAMAP" id="MF_00426">
    <property type="entry name" value="NqrB"/>
    <property type="match status" value="1"/>
</dbReference>
<comment type="subcellular location">
    <subcellularLocation>
        <location evidence="16">Cell membrane</location>
        <topology evidence="16">Multi-pass membrane protein</topology>
    </subcellularLocation>
</comment>
<evidence type="ECO:0000256" key="16">
    <source>
        <dbReference type="HAMAP-Rule" id="MF_00426"/>
    </source>
</evidence>
<feature type="transmembrane region" description="Helical" evidence="16">
    <location>
        <begin position="256"/>
        <end position="278"/>
    </location>
</feature>
<keyword evidence="14 16" id="KW-0472">Membrane</keyword>
<feature type="transmembrane region" description="Helical" evidence="16">
    <location>
        <begin position="315"/>
        <end position="333"/>
    </location>
</feature>
<comment type="caution">
    <text evidence="18">The sequence shown here is derived from an EMBL/GenBank/DDBJ whole genome shotgun (WGS) entry which is preliminary data.</text>
</comment>
<keyword evidence="13 16" id="KW-0830">Ubiquinone</keyword>
<evidence type="ECO:0000256" key="17">
    <source>
        <dbReference type="PIRSR" id="PIRSR016055-50"/>
    </source>
</evidence>
<organism evidence="18 19">
    <name type="scientific">Amphritea balenae</name>
    <dbReference type="NCBI Taxonomy" id="452629"/>
    <lineage>
        <taxon>Bacteria</taxon>
        <taxon>Pseudomonadati</taxon>
        <taxon>Pseudomonadota</taxon>
        <taxon>Gammaproteobacteria</taxon>
        <taxon>Oceanospirillales</taxon>
        <taxon>Oceanospirillaceae</taxon>
        <taxon>Amphritea</taxon>
    </lineage>
</organism>
<dbReference type="EC" id="7.2.1.1" evidence="16"/>
<comment type="cofactor">
    <cofactor evidence="16 17">
        <name>FMN</name>
        <dbReference type="ChEBI" id="CHEBI:58210"/>
    </cofactor>
</comment>
<keyword evidence="12 16" id="KW-0406">Ion transport</keyword>
<evidence type="ECO:0000256" key="2">
    <source>
        <dbReference type="ARBA" id="ARBA00022475"/>
    </source>
</evidence>
<keyword evidence="1 16" id="KW-0813">Transport</keyword>
<dbReference type="PIRSF" id="PIRSF016055">
    <property type="entry name" value="NADH-UbQ_OxRdtase_B_su"/>
    <property type="match status" value="1"/>
</dbReference>
<dbReference type="AlphaFoldDB" id="A0A3P1STW6"/>
<feature type="transmembrane region" description="Helical" evidence="16">
    <location>
        <begin position="58"/>
        <end position="76"/>
    </location>
</feature>
<evidence type="ECO:0000256" key="7">
    <source>
        <dbReference type="ARBA" id="ARBA00022692"/>
    </source>
</evidence>
<evidence type="ECO:0000256" key="11">
    <source>
        <dbReference type="ARBA" id="ARBA00023053"/>
    </source>
</evidence>
<keyword evidence="5 16" id="KW-0285">Flavoprotein</keyword>
<keyword evidence="7 16" id="KW-0812">Transmembrane</keyword>
<feature type="transmembrane region" description="Helical" evidence="16">
    <location>
        <begin position="285"/>
        <end position="303"/>
    </location>
</feature>
<evidence type="ECO:0000256" key="4">
    <source>
        <dbReference type="ARBA" id="ARBA00022553"/>
    </source>
</evidence>
<dbReference type="GO" id="GO:0005886">
    <property type="term" value="C:plasma membrane"/>
    <property type="evidence" value="ECO:0007669"/>
    <property type="project" value="UniProtKB-SubCell"/>
</dbReference>
<name>A0A3P1STW6_9GAMM</name>
<dbReference type="GO" id="GO:0006814">
    <property type="term" value="P:sodium ion transport"/>
    <property type="evidence" value="ECO:0007669"/>
    <property type="project" value="UniProtKB-UniRule"/>
</dbReference>